<dbReference type="CDD" id="cd17058">
    <property type="entry name" value="Ubl_SNRNP25"/>
    <property type="match status" value="1"/>
</dbReference>
<dbReference type="InterPro" id="IPR040610">
    <property type="entry name" value="SNRNP25_ubiquitin"/>
</dbReference>
<organism evidence="3 4">
    <name type="scientific">Pomacea canaliculata</name>
    <name type="common">Golden apple snail</name>
    <dbReference type="NCBI Taxonomy" id="400727"/>
    <lineage>
        <taxon>Eukaryota</taxon>
        <taxon>Metazoa</taxon>
        <taxon>Spiralia</taxon>
        <taxon>Lophotrochozoa</taxon>
        <taxon>Mollusca</taxon>
        <taxon>Gastropoda</taxon>
        <taxon>Caenogastropoda</taxon>
        <taxon>Architaenioglossa</taxon>
        <taxon>Ampullarioidea</taxon>
        <taxon>Ampullariidae</taxon>
        <taxon>Pomacea</taxon>
    </lineage>
</organism>
<dbReference type="Pfam" id="PF18036">
    <property type="entry name" value="Ubiquitin_4"/>
    <property type="match status" value="1"/>
</dbReference>
<gene>
    <name evidence="3" type="ORF">C0Q70_07585</name>
</gene>
<dbReference type="STRING" id="400727.A0A2T7PFG9"/>
<feature type="domain" description="Ubiquitin-like" evidence="2">
    <location>
        <begin position="142"/>
        <end position="233"/>
    </location>
</feature>
<dbReference type="PANTHER" id="PTHR14942">
    <property type="entry name" value="U11/U12 SMALL NUCLEAR RIBONUCLEOPROTEIN 25 KDA PROTEIN"/>
    <property type="match status" value="1"/>
</dbReference>
<name>A0A2T7PFG9_POMCA</name>
<dbReference type="PROSITE" id="PS50053">
    <property type="entry name" value="UBIQUITIN_2"/>
    <property type="match status" value="1"/>
</dbReference>
<dbReference type="EMBL" id="PZQS01000004">
    <property type="protein sequence ID" value="PVD32156.1"/>
    <property type="molecule type" value="Genomic_DNA"/>
</dbReference>
<dbReference type="GO" id="GO:0000398">
    <property type="term" value="P:mRNA splicing, via spliceosome"/>
    <property type="evidence" value="ECO:0007669"/>
    <property type="project" value="InterPro"/>
</dbReference>
<dbReference type="GO" id="GO:0005689">
    <property type="term" value="C:U12-type spliceosomal complex"/>
    <property type="evidence" value="ECO:0007669"/>
    <property type="project" value="TreeGrafter"/>
</dbReference>
<evidence type="ECO:0000259" key="2">
    <source>
        <dbReference type="PROSITE" id="PS50053"/>
    </source>
</evidence>
<evidence type="ECO:0000256" key="1">
    <source>
        <dbReference type="SAM" id="MobiDB-lite"/>
    </source>
</evidence>
<feature type="compositionally biased region" description="Basic and acidic residues" evidence="1">
    <location>
        <begin position="17"/>
        <end position="43"/>
    </location>
</feature>
<feature type="region of interest" description="Disordered" evidence="1">
    <location>
        <begin position="1"/>
        <end position="57"/>
    </location>
</feature>
<sequence>MSEPTLNTDDQACKSSDNVEKNQEDYEKETDFICDGKDMKEGSESVPSYREVKKEEEENQQILSHGENAEVKEANKQILSHREITEVKEENVQVLSHREIMHVVQDTVAGLISNDPLLKDLHPYVTLEEVNSMIALEYGQAMVVNVRRADGDVMSVVVKPDATVLDLKHGIKRYIMLKLTRSGGSIGISWRYIWKRYWLYYAGEKLMDDNKPLKEYGIRNKDEVTFMKRLRER</sequence>
<proteinExistence type="predicted"/>
<dbReference type="InterPro" id="IPR000626">
    <property type="entry name" value="Ubiquitin-like_dom"/>
</dbReference>
<dbReference type="Gene3D" id="3.10.20.90">
    <property type="entry name" value="Phosphatidylinositol 3-kinase Catalytic Subunit, Chain A, domain 1"/>
    <property type="match status" value="1"/>
</dbReference>
<dbReference type="AlphaFoldDB" id="A0A2T7PFG9"/>
<evidence type="ECO:0000313" key="4">
    <source>
        <dbReference type="Proteomes" id="UP000245119"/>
    </source>
</evidence>
<dbReference type="PANTHER" id="PTHR14942:SF0">
    <property type="entry name" value="U11_U12 SMALL NUCLEAR RIBONUCLEOPROTEIN 25 KDA PROTEIN"/>
    <property type="match status" value="1"/>
</dbReference>
<dbReference type="OrthoDB" id="72819at2759"/>
<dbReference type="OMA" id="HEGPSES"/>
<comment type="caution">
    <text evidence="3">The sequence shown here is derived from an EMBL/GenBank/DDBJ whole genome shotgun (WGS) entry which is preliminary data.</text>
</comment>
<accession>A0A2T7PFG9</accession>
<reference evidence="3 4" key="1">
    <citation type="submission" date="2018-04" db="EMBL/GenBank/DDBJ databases">
        <title>The genome of golden apple snail Pomacea canaliculata provides insight into stress tolerance and invasive adaptation.</title>
        <authorList>
            <person name="Liu C."/>
            <person name="Liu B."/>
            <person name="Ren Y."/>
            <person name="Zhang Y."/>
            <person name="Wang H."/>
            <person name="Li S."/>
            <person name="Jiang F."/>
            <person name="Yin L."/>
            <person name="Zhang G."/>
            <person name="Qian W."/>
            <person name="Fan W."/>
        </authorList>
    </citation>
    <scope>NUCLEOTIDE SEQUENCE [LARGE SCALE GENOMIC DNA]</scope>
    <source>
        <strain evidence="3">SZHN2017</strain>
        <tissue evidence="3">Muscle</tissue>
    </source>
</reference>
<evidence type="ECO:0000313" key="3">
    <source>
        <dbReference type="EMBL" id="PVD32156.1"/>
    </source>
</evidence>
<feature type="compositionally biased region" description="Polar residues" evidence="1">
    <location>
        <begin position="1"/>
        <end position="16"/>
    </location>
</feature>
<dbReference type="InterPro" id="IPR039690">
    <property type="entry name" value="SNRNP25"/>
</dbReference>
<dbReference type="Proteomes" id="UP000245119">
    <property type="component" value="Linkage Group LG4"/>
</dbReference>
<protein>
    <recommendedName>
        <fullName evidence="2">Ubiquitin-like domain-containing protein</fullName>
    </recommendedName>
</protein>
<dbReference type="SUPFAM" id="SSF54236">
    <property type="entry name" value="Ubiquitin-like"/>
    <property type="match status" value="1"/>
</dbReference>
<dbReference type="InterPro" id="IPR029071">
    <property type="entry name" value="Ubiquitin-like_domsf"/>
</dbReference>
<keyword evidence="4" id="KW-1185">Reference proteome</keyword>